<dbReference type="InterPro" id="IPR017911">
    <property type="entry name" value="MacB-like_ATP-bd"/>
</dbReference>
<evidence type="ECO:0000256" key="2">
    <source>
        <dbReference type="ARBA" id="ARBA00022741"/>
    </source>
</evidence>
<dbReference type="GO" id="GO:1902495">
    <property type="term" value="C:transmembrane transporter complex"/>
    <property type="evidence" value="ECO:0007669"/>
    <property type="project" value="UniProtKB-ARBA"/>
</dbReference>
<evidence type="ECO:0000313" key="6">
    <source>
        <dbReference type="EMBL" id="TDU32740.1"/>
    </source>
</evidence>
<organism evidence="6 7">
    <name type="scientific">Panacagrimonas perspica</name>
    <dbReference type="NCBI Taxonomy" id="381431"/>
    <lineage>
        <taxon>Bacteria</taxon>
        <taxon>Pseudomonadati</taxon>
        <taxon>Pseudomonadota</taxon>
        <taxon>Gammaproteobacteria</taxon>
        <taxon>Nevskiales</taxon>
        <taxon>Nevskiaceae</taxon>
        <taxon>Panacagrimonas</taxon>
    </lineage>
</organism>
<comment type="similarity">
    <text evidence="4">Belongs to the ABC transporter superfamily. Macrolide exporter (TC 3.A.1.122) family.</text>
</comment>
<evidence type="ECO:0000256" key="4">
    <source>
        <dbReference type="ARBA" id="ARBA00038388"/>
    </source>
</evidence>
<reference evidence="6 7" key="1">
    <citation type="submission" date="2019-03" db="EMBL/GenBank/DDBJ databases">
        <title>Genomic Encyclopedia of Type Strains, Phase IV (KMG-IV): sequencing the most valuable type-strain genomes for metagenomic binning, comparative biology and taxonomic classification.</title>
        <authorList>
            <person name="Goeker M."/>
        </authorList>
    </citation>
    <scope>NUCLEOTIDE SEQUENCE [LARGE SCALE GENOMIC DNA]</scope>
    <source>
        <strain evidence="6 7">DSM 26377</strain>
    </source>
</reference>
<dbReference type="AlphaFoldDB" id="A0A4S3KB71"/>
<keyword evidence="3 6" id="KW-0067">ATP-binding</keyword>
<evidence type="ECO:0000256" key="3">
    <source>
        <dbReference type="ARBA" id="ARBA00022840"/>
    </source>
</evidence>
<keyword evidence="2" id="KW-0547">Nucleotide-binding</keyword>
<dbReference type="InterPro" id="IPR017871">
    <property type="entry name" value="ABC_transporter-like_CS"/>
</dbReference>
<dbReference type="FunFam" id="3.40.50.300:FF:000032">
    <property type="entry name" value="Export ABC transporter ATP-binding protein"/>
    <property type="match status" value="1"/>
</dbReference>
<keyword evidence="1" id="KW-0813">Transport</keyword>
<name>A0A4S3KB71_9GAMM</name>
<proteinExistence type="inferred from homology"/>
<dbReference type="PROSITE" id="PS00211">
    <property type="entry name" value="ABC_TRANSPORTER_1"/>
    <property type="match status" value="1"/>
</dbReference>
<dbReference type="SUPFAM" id="SSF52540">
    <property type="entry name" value="P-loop containing nucleoside triphosphate hydrolases"/>
    <property type="match status" value="1"/>
</dbReference>
<comment type="caution">
    <text evidence="6">The sequence shown here is derived from an EMBL/GenBank/DDBJ whole genome shotgun (WGS) entry which is preliminary data.</text>
</comment>
<sequence>MSGAALIRVEGLSKDYVTAAGAFPALRGVDLEIREGEFVAIMGPSGSGKSTFMNLLGCLDSPTRGRYWLGDRDVAGLPNEELARVRNRHLGFVFQGFNLLQRASVVDNVALPLVYAGVPRAERQARARVLLERVGLERYADSLPSRISGGQQQRVAIARALVNRPRVVLADEPTGNLDSHTTEEVMSLFSELNREEGITLVLVTHEPDVAEYAKRVIRFHDGVVVEDRQQQLRTAQRAGAVA</sequence>
<protein>
    <submittedName>
        <fullName evidence="6">Putative ABC transport system ATP-binding protein</fullName>
    </submittedName>
</protein>
<dbReference type="PROSITE" id="PS50893">
    <property type="entry name" value="ABC_TRANSPORTER_2"/>
    <property type="match status" value="1"/>
</dbReference>
<dbReference type="Gene3D" id="3.40.50.300">
    <property type="entry name" value="P-loop containing nucleotide triphosphate hydrolases"/>
    <property type="match status" value="1"/>
</dbReference>
<dbReference type="InterPro" id="IPR003439">
    <property type="entry name" value="ABC_transporter-like_ATP-bd"/>
</dbReference>
<evidence type="ECO:0000256" key="1">
    <source>
        <dbReference type="ARBA" id="ARBA00022448"/>
    </source>
</evidence>
<gene>
    <name evidence="6" type="ORF">DFR24_2144</name>
</gene>
<dbReference type="RefSeq" id="WP_133881221.1">
    <property type="nucleotide sequence ID" value="NZ_MWIN01000001.1"/>
</dbReference>
<keyword evidence="7" id="KW-1185">Reference proteome</keyword>
<evidence type="ECO:0000313" key="7">
    <source>
        <dbReference type="Proteomes" id="UP000295341"/>
    </source>
</evidence>
<accession>A0A4S3KB71</accession>
<feature type="domain" description="ABC transporter" evidence="5">
    <location>
        <begin position="7"/>
        <end position="242"/>
    </location>
</feature>
<dbReference type="PANTHER" id="PTHR24220:SF86">
    <property type="entry name" value="ABC TRANSPORTER ABCH.1"/>
    <property type="match status" value="1"/>
</dbReference>
<dbReference type="CDD" id="cd03255">
    <property type="entry name" value="ABC_MJ0796_LolCDE_FtsE"/>
    <property type="match status" value="1"/>
</dbReference>
<dbReference type="PANTHER" id="PTHR24220">
    <property type="entry name" value="IMPORT ATP-BINDING PROTEIN"/>
    <property type="match status" value="1"/>
</dbReference>
<dbReference type="EMBL" id="SOBT01000008">
    <property type="protein sequence ID" value="TDU32740.1"/>
    <property type="molecule type" value="Genomic_DNA"/>
</dbReference>
<dbReference type="GO" id="GO:0005524">
    <property type="term" value="F:ATP binding"/>
    <property type="evidence" value="ECO:0007669"/>
    <property type="project" value="UniProtKB-KW"/>
</dbReference>
<evidence type="ECO:0000259" key="5">
    <source>
        <dbReference type="PROSITE" id="PS50893"/>
    </source>
</evidence>
<dbReference type="GO" id="GO:0022857">
    <property type="term" value="F:transmembrane transporter activity"/>
    <property type="evidence" value="ECO:0007669"/>
    <property type="project" value="TreeGrafter"/>
</dbReference>
<dbReference type="InterPro" id="IPR015854">
    <property type="entry name" value="ABC_transpr_LolD-like"/>
</dbReference>
<dbReference type="OrthoDB" id="66958at2"/>
<dbReference type="Proteomes" id="UP000295341">
    <property type="component" value="Unassembled WGS sequence"/>
</dbReference>
<dbReference type="SMART" id="SM00382">
    <property type="entry name" value="AAA"/>
    <property type="match status" value="1"/>
</dbReference>
<dbReference type="Pfam" id="PF00005">
    <property type="entry name" value="ABC_tran"/>
    <property type="match status" value="1"/>
</dbReference>
<dbReference type="InterPro" id="IPR003593">
    <property type="entry name" value="AAA+_ATPase"/>
</dbReference>
<dbReference type="InterPro" id="IPR027417">
    <property type="entry name" value="P-loop_NTPase"/>
</dbReference>
<dbReference type="GO" id="GO:0005886">
    <property type="term" value="C:plasma membrane"/>
    <property type="evidence" value="ECO:0007669"/>
    <property type="project" value="TreeGrafter"/>
</dbReference>
<dbReference type="GO" id="GO:0016887">
    <property type="term" value="F:ATP hydrolysis activity"/>
    <property type="evidence" value="ECO:0007669"/>
    <property type="project" value="InterPro"/>
</dbReference>